<dbReference type="PANTHER" id="PTHR35146">
    <property type="entry name" value="UPF0178 PROTEIN YAII"/>
    <property type="match status" value="1"/>
</dbReference>
<gene>
    <name evidence="3" type="ORF">AO703_04865</name>
</gene>
<dbReference type="HAMAP" id="MF_00489">
    <property type="entry name" value="UPF0178"/>
    <property type="match status" value="1"/>
</dbReference>
<reference evidence="4" key="1">
    <citation type="submission" date="2015-10" db="EMBL/GenBank/DDBJ databases">
        <title>Complete Genome Sequencing of Klebsiella sp. strain G5.</title>
        <authorList>
            <person name="Chan K.-G."/>
            <person name="Chen J.-W."/>
        </authorList>
    </citation>
    <scope>NUCLEOTIDE SEQUENCE [LARGE SCALE GENOMIC DNA]</scope>
    <source>
        <strain evidence="4">G5</strain>
    </source>
</reference>
<dbReference type="EMBL" id="CP012871">
    <property type="protein sequence ID" value="ALR75659.1"/>
    <property type="molecule type" value="Genomic_DNA"/>
</dbReference>
<dbReference type="PANTHER" id="PTHR35146:SF1">
    <property type="entry name" value="UPF0178 PROTEIN YAII"/>
    <property type="match status" value="1"/>
</dbReference>
<dbReference type="NCBIfam" id="NF001095">
    <property type="entry name" value="PRK00124.1"/>
    <property type="match status" value="1"/>
</dbReference>
<dbReference type="Pfam" id="PF02639">
    <property type="entry name" value="DUF188"/>
    <property type="match status" value="1"/>
</dbReference>
<name>A0A806XAD5_9ENTR</name>
<comment type="similarity">
    <text evidence="1 2">Belongs to the UPF0178 family.</text>
</comment>
<dbReference type="Proteomes" id="UP000069162">
    <property type="component" value="Chromosome"/>
</dbReference>
<dbReference type="OrthoDB" id="9798918at2"/>
<dbReference type="RefSeq" id="WP_062740467.1">
    <property type="nucleotide sequence ID" value="NZ_CP012871.1"/>
</dbReference>
<protein>
    <recommendedName>
        <fullName evidence="2">UPF0178 protein AO703_04865</fullName>
    </recommendedName>
</protein>
<accession>A0A806XAD5</accession>
<evidence type="ECO:0000256" key="1">
    <source>
        <dbReference type="ARBA" id="ARBA00008522"/>
    </source>
</evidence>
<dbReference type="InterPro" id="IPR003791">
    <property type="entry name" value="UPF0178"/>
</dbReference>
<sequence length="152" mass="16571">MAIWVDADACPNVIKEILFRAAERTQTPLTLVANQHVRVPPSPLIRALRVASGFDVADNEIVRLCAPGDLVITADIPLAAEVLAKGAAALNPRGERYSEATIRERLTMRDFMDTLRASGIQTGGPASLSPRDRQQFAAELDKWLLAVKRGQN</sequence>
<dbReference type="AlphaFoldDB" id="A0A806XAD5"/>
<evidence type="ECO:0000313" key="3">
    <source>
        <dbReference type="EMBL" id="ALR75659.1"/>
    </source>
</evidence>
<organism evidence="3 4">
    <name type="scientific">[Enterobacter] lignolyticus</name>
    <dbReference type="NCBI Taxonomy" id="1334193"/>
    <lineage>
        <taxon>Bacteria</taxon>
        <taxon>Pseudomonadati</taxon>
        <taxon>Pseudomonadota</taxon>
        <taxon>Gammaproteobacteria</taxon>
        <taxon>Enterobacterales</taxon>
        <taxon>Enterobacteriaceae</taxon>
        <taxon>Pluralibacter</taxon>
    </lineage>
</organism>
<evidence type="ECO:0000256" key="2">
    <source>
        <dbReference type="HAMAP-Rule" id="MF_00489"/>
    </source>
</evidence>
<dbReference type="KEGG" id="kle:AO703_04865"/>
<evidence type="ECO:0000313" key="4">
    <source>
        <dbReference type="Proteomes" id="UP000069162"/>
    </source>
</evidence>
<proteinExistence type="inferred from homology"/>
<dbReference type="CDD" id="cd18720">
    <property type="entry name" value="PIN_YqxD-like"/>
    <property type="match status" value="1"/>
</dbReference>